<protein>
    <submittedName>
        <fullName evidence="1">Uncharacterized protein</fullName>
    </submittedName>
</protein>
<organism evidence="1 2">
    <name type="scientific">Waltera acetigignens</name>
    <dbReference type="NCBI Taxonomy" id="2981769"/>
    <lineage>
        <taxon>Bacteria</taxon>
        <taxon>Bacillati</taxon>
        <taxon>Bacillota</taxon>
        <taxon>Clostridia</taxon>
        <taxon>Lachnospirales</taxon>
        <taxon>Lachnospiraceae</taxon>
        <taxon>Waltera</taxon>
    </lineage>
</organism>
<evidence type="ECO:0000313" key="1">
    <source>
        <dbReference type="EMBL" id="MCC2118022.1"/>
    </source>
</evidence>
<name>A0AAE3D628_9FIRM</name>
<proteinExistence type="predicted"/>
<dbReference type="EMBL" id="JAJEPV010000001">
    <property type="protein sequence ID" value="MCC2118022.1"/>
    <property type="molecule type" value="Genomic_DNA"/>
</dbReference>
<dbReference type="Proteomes" id="UP001197795">
    <property type="component" value="Unassembled WGS sequence"/>
</dbReference>
<sequence length="79" mass="9774">MRKKYYEDTKENAAFERCTDVITNMIMKYGPVLKRKWAVEEWLRSIHVECFWKELVVNRYRKYAENMKKWKFVMKKSAA</sequence>
<evidence type="ECO:0000313" key="2">
    <source>
        <dbReference type="Proteomes" id="UP001197795"/>
    </source>
</evidence>
<dbReference type="AlphaFoldDB" id="A0AAE3D628"/>
<keyword evidence="2" id="KW-1185">Reference proteome</keyword>
<accession>A0AAE3D628</accession>
<dbReference type="RefSeq" id="WP_227731796.1">
    <property type="nucleotide sequence ID" value="NZ_JAJEPV010000001.1"/>
</dbReference>
<reference evidence="1 2" key="1">
    <citation type="submission" date="2021-10" db="EMBL/GenBank/DDBJ databases">
        <title>Anaerobic single-cell dispensing facilitates the cultivation of human gut bacteria.</title>
        <authorList>
            <person name="Afrizal A."/>
        </authorList>
    </citation>
    <scope>NUCLEOTIDE SEQUENCE [LARGE SCALE GENOMIC DNA]</scope>
    <source>
        <strain evidence="1 2">CLA-AA-H273</strain>
    </source>
</reference>
<gene>
    <name evidence="1" type="ORF">LKD75_00205</name>
</gene>
<comment type="caution">
    <text evidence="1">The sequence shown here is derived from an EMBL/GenBank/DDBJ whole genome shotgun (WGS) entry which is preliminary data.</text>
</comment>